<evidence type="ECO:0000256" key="1">
    <source>
        <dbReference type="SAM" id="Phobius"/>
    </source>
</evidence>
<feature type="transmembrane region" description="Helical" evidence="1">
    <location>
        <begin position="157"/>
        <end position="179"/>
    </location>
</feature>
<keyword evidence="1" id="KW-0472">Membrane</keyword>
<dbReference type="EMBL" id="CM007389">
    <property type="protein sequence ID" value="ONK57505.1"/>
    <property type="molecule type" value="Genomic_DNA"/>
</dbReference>
<proteinExistence type="predicted"/>
<evidence type="ECO:0000313" key="2">
    <source>
        <dbReference type="EMBL" id="ONK57505.1"/>
    </source>
</evidence>
<dbReference type="Gramene" id="ONK57505">
    <property type="protein sequence ID" value="ONK57505"/>
    <property type="gene ID" value="A4U43_C09F1190"/>
</dbReference>
<evidence type="ECO:0000313" key="3">
    <source>
        <dbReference type="Proteomes" id="UP000243459"/>
    </source>
</evidence>
<gene>
    <name evidence="2" type="ORF">A4U43_C09F1190</name>
</gene>
<keyword evidence="3" id="KW-1185">Reference proteome</keyword>
<dbReference type="AlphaFoldDB" id="A0A5P1E7P9"/>
<reference evidence="3" key="1">
    <citation type="journal article" date="2017" name="Nat. Commun.">
        <title>The asparagus genome sheds light on the origin and evolution of a young Y chromosome.</title>
        <authorList>
            <person name="Harkess A."/>
            <person name="Zhou J."/>
            <person name="Xu C."/>
            <person name="Bowers J.E."/>
            <person name="Van der Hulst R."/>
            <person name="Ayyampalayam S."/>
            <person name="Mercati F."/>
            <person name="Riccardi P."/>
            <person name="McKain M.R."/>
            <person name="Kakrana A."/>
            <person name="Tang H."/>
            <person name="Ray J."/>
            <person name="Groenendijk J."/>
            <person name="Arikit S."/>
            <person name="Mathioni S.M."/>
            <person name="Nakano M."/>
            <person name="Shan H."/>
            <person name="Telgmann-Rauber A."/>
            <person name="Kanno A."/>
            <person name="Yue Z."/>
            <person name="Chen H."/>
            <person name="Li W."/>
            <person name="Chen Y."/>
            <person name="Xu X."/>
            <person name="Zhang Y."/>
            <person name="Luo S."/>
            <person name="Chen H."/>
            <person name="Gao J."/>
            <person name="Mao Z."/>
            <person name="Pires J.C."/>
            <person name="Luo M."/>
            <person name="Kudrna D."/>
            <person name="Wing R.A."/>
            <person name="Meyers B.C."/>
            <person name="Yi K."/>
            <person name="Kong H."/>
            <person name="Lavrijsen P."/>
            <person name="Sunseri F."/>
            <person name="Falavigna A."/>
            <person name="Ye Y."/>
            <person name="Leebens-Mack J.H."/>
            <person name="Chen G."/>
        </authorList>
    </citation>
    <scope>NUCLEOTIDE SEQUENCE [LARGE SCALE GENOMIC DNA]</scope>
    <source>
        <strain evidence="3">cv. DH0086</strain>
    </source>
</reference>
<organism evidence="2 3">
    <name type="scientific">Asparagus officinalis</name>
    <name type="common">Garden asparagus</name>
    <dbReference type="NCBI Taxonomy" id="4686"/>
    <lineage>
        <taxon>Eukaryota</taxon>
        <taxon>Viridiplantae</taxon>
        <taxon>Streptophyta</taxon>
        <taxon>Embryophyta</taxon>
        <taxon>Tracheophyta</taxon>
        <taxon>Spermatophyta</taxon>
        <taxon>Magnoliopsida</taxon>
        <taxon>Liliopsida</taxon>
        <taxon>Asparagales</taxon>
        <taxon>Asparagaceae</taxon>
        <taxon>Asparagoideae</taxon>
        <taxon>Asparagus</taxon>
    </lineage>
</organism>
<keyword evidence="1" id="KW-0812">Transmembrane</keyword>
<name>A0A5P1E7P9_ASPOF</name>
<keyword evidence="1" id="KW-1133">Transmembrane helix</keyword>
<protein>
    <submittedName>
        <fullName evidence="2">Uncharacterized protein</fullName>
    </submittedName>
</protein>
<dbReference type="Proteomes" id="UP000243459">
    <property type="component" value="Chromosome 9"/>
</dbReference>
<sequence length="197" mass="21436">MTVNRRPPNPAGLKHDPNSEQRISISRSNPILVGVKSDRRQPRLEIRDNSSTLIERGNRRLGDQVVVCVNDGLDVYGVVEDGDVDLVVADARLLVRVSNGDGEVEIGGERIGGEIEVGDFESRDGEFGGLGLASPGSDECAEDRHEDAAAFFVRVRVLVVLVVVGVGIWIVGIGARVWIVVIRVRVRVIVIHDDDDD</sequence>
<accession>A0A5P1E7P9</accession>